<dbReference type="RefSeq" id="XP_008817363.1">
    <property type="nucleotide sequence ID" value="XM_008819141.1"/>
</dbReference>
<evidence type="ECO:0000256" key="3">
    <source>
        <dbReference type="ARBA" id="ARBA00012151"/>
    </source>
</evidence>
<proteinExistence type="inferred from homology"/>
<dbReference type="Pfam" id="PF04140">
    <property type="entry name" value="ICMT"/>
    <property type="match status" value="1"/>
</dbReference>
<accession>W7AAF9</accession>
<dbReference type="GO" id="GO:0032259">
    <property type="term" value="P:methylation"/>
    <property type="evidence" value="ECO:0007669"/>
    <property type="project" value="UniProtKB-KW"/>
</dbReference>
<name>W7AAF9_9APIC</name>
<comment type="catalytic activity">
    <reaction evidence="10">
        <text>[protein]-C-terminal S-[(2E,6E)-farnesyl]-L-cysteine + S-adenosyl-L-methionine = [protein]-C-terminal S-[(2E,6E)-farnesyl]-L-cysteine methyl ester + S-adenosyl-L-homocysteine</text>
        <dbReference type="Rhea" id="RHEA:21672"/>
        <dbReference type="Rhea" id="RHEA-COMP:12125"/>
        <dbReference type="Rhea" id="RHEA-COMP:12126"/>
        <dbReference type="ChEBI" id="CHEBI:57856"/>
        <dbReference type="ChEBI" id="CHEBI:59789"/>
        <dbReference type="ChEBI" id="CHEBI:90510"/>
        <dbReference type="ChEBI" id="CHEBI:90511"/>
        <dbReference type="EC" id="2.1.1.100"/>
    </reaction>
</comment>
<dbReference type="AlphaFoldDB" id="W7AAF9"/>
<dbReference type="InterPro" id="IPR007269">
    <property type="entry name" value="ICMT_MeTrfase"/>
</dbReference>
<dbReference type="GeneID" id="20038823"/>
<feature type="transmembrane region" description="Helical" evidence="10">
    <location>
        <begin position="83"/>
        <end position="104"/>
    </location>
</feature>
<dbReference type="PANTHER" id="PTHR12714">
    <property type="entry name" value="PROTEIN-S ISOPRENYLCYSTEINE O-METHYLTRANSFERASE"/>
    <property type="match status" value="1"/>
</dbReference>
<keyword evidence="4 10" id="KW-0489">Methyltransferase</keyword>
<feature type="transmembrane region" description="Helical" evidence="10">
    <location>
        <begin position="440"/>
        <end position="468"/>
    </location>
</feature>
<organism evidence="11 12">
    <name type="scientific">Plasmodium inui San Antonio 1</name>
    <dbReference type="NCBI Taxonomy" id="1237626"/>
    <lineage>
        <taxon>Eukaryota</taxon>
        <taxon>Sar</taxon>
        <taxon>Alveolata</taxon>
        <taxon>Apicomplexa</taxon>
        <taxon>Aconoidasida</taxon>
        <taxon>Haemosporida</taxon>
        <taxon>Plasmodiidae</taxon>
        <taxon>Plasmodium</taxon>
        <taxon>Plasmodium (Plasmodium)</taxon>
    </lineage>
</organism>
<evidence type="ECO:0000313" key="12">
    <source>
        <dbReference type="Proteomes" id="UP000030640"/>
    </source>
</evidence>
<feature type="transmembrane region" description="Helical" evidence="10">
    <location>
        <begin position="111"/>
        <end position="129"/>
    </location>
</feature>
<dbReference type="Gene3D" id="1.20.120.1630">
    <property type="match status" value="1"/>
</dbReference>
<keyword evidence="6 10" id="KW-0949">S-adenosyl-L-methionine</keyword>
<evidence type="ECO:0000256" key="1">
    <source>
        <dbReference type="ARBA" id="ARBA00004141"/>
    </source>
</evidence>
<dbReference type="GO" id="GO:0005789">
    <property type="term" value="C:endoplasmic reticulum membrane"/>
    <property type="evidence" value="ECO:0007669"/>
    <property type="project" value="UniProtKB-SubCell"/>
</dbReference>
<dbReference type="OrthoDB" id="422086at2759"/>
<evidence type="ECO:0000256" key="9">
    <source>
        <dbReference type="ARBA" id="ARBA00023136"/>
    </source>
</evidence>
<keyword evidence="7 10" id="KW-0812">Transmembrane</keyword>
<keyword evidence="10" id="KW-0256">Endoplasmic reticulum</keyword>
<protein>
    <recommendedName>
        <fullName evidence="3 10">Protein-S-isoprenylcysteine O-methyltransferase</fullName>
        <ecNumber evidence="3 10">2.1.1.100</ecNumber>
    </recommendedName>
</protein>
<evidence type="ECO:0000256" key="10">
    <source>
        <dbReference type="RuleBase" id="RU362022"/>
    </source>
</evidence>
<dbReference type="InterPro" id="IPR025770">
    <property type="entry name" value="PPMT_MeTrfase"/>
</dbReference>
<dbReference type="EMBL" id="KI965474">
    <property type="protein sequence ID" value="EUD66079.1"/>
    <property type="molecule type" value="Genomic_DNA"/>
</dbReference>
<evidence type="ECO:0000256" key="4">
    <source>
        <dbReference type="ARBA" id="ARBA00022603"/>
    </source>
</evidence>
<comment type="subcellular location">
    <subcellularLocation>
        <location evidence="10">Endoplasmic reticulum membrane</location>
        <topology evidence="10">Multi-pass membrane protein</topology>
    </subcellularLocation>
    <subcellularLocation>
        <location evidence="1">Membrane</location>
        <topology evidence="1">Multi-pass membrane protein</topology>
    </subcellularLocation>
</comment>
<sequence>MNVGVYLLTAFLLYTSLLNYKTLVQLISPASGEDIQKGNHRLYRAIDHCLDVFLENGFVSIYLLVAFQPHRDVYSKRSPQNYLFAKGLLVFFFFFLIHFILNVGSNFPLNIFFLIITTFHLSEFFLSFLHNRDNSNYYNFLVNPNWGYVYFFILTLLEYYAKIFFFVLVHFFEKYFSKRLLHNLLIVNYFFLQNFLPNGRSVGSYGYVNQIDWGENGGARQVGIGVGVGVSGGVSKGVTWRVSSLVGTRAAEGGHQGEPSLLLLLQNRMLVKGELRKGAFTLPLAKGQPSSSQIDAKRKGETETFPTCDGASPLGRTYGGCLFTMGPPILDKTTTCKTYDLSNSIWKKIIHQYADIFDKYQVKGSYKQAHKYHLLLVLLSMLLSLCGLLLRILGLLHCSRNFCFYALSSDQLADRCLKNKHKLVTSGVYKYMRHPCYTGWFYYALFLQLLLMNLFCFVLSFFVSWVYFYRTIKMEETYLLECYGEEYRSYKRKTPNI</sequence>
<dbReference type="PROSITE" id="PS51564">
    <property type="entry name" value="SAM_ICMT"/>
    <property type="match status" value="1"/>
</dbReference>
<evidence type="ECO:0000256" key="8">
    <source>
        <dbReference type="ARBA" id="ARBA00022989"/>
    </source>
</evidence>
<dbReference type="PANTHER" id="PTHR12714:SF9">
    <property type="entry name" value="PROTEIN-S-ISOPRENYLCYSTEINE O-METHYLTRANSFERASE"/>
    <property type="match status" value="1"/>
</dbReference>
<dbReference type="Proteomes" id="UP000030640">
    <property type="component" value="Unassembled WGS sequence"/>
</dbReference>
<feature type="transmembrane region" description="Helical" evidence="10">
    <location>
        <begin position="372"/>
        <end position="393"/>
    </location>
</feature>
<comment type="similarity">
    <text evidence="2 10">Belongs to the class VI-like SAM-binding methyltransferase superfamily. Isoprenylcysteine carboxyl methyltransferase family.</text>
</comment>
<reference evidence="11 12" key="1">
    <citation type="submission" date="2013-02" db="EMBL/GenBank/DDBJ databases">
        <title>The Genome Sequence of Plasmodium inui San Antonio 1.</title>
        <authorList>
            <consortium name="The Broad Institute Genome Sequencing Platform"/>
            <consortium name="The Broad Institute Genome Sequencing Center for Infectious Disease"/>
            <person name="Neafsey D."/>
            <person name="Cheeseman I."/>
            <person name="Volkman S."/>
            <person name="Adams J."/>
            <person name="Walker B."/>
            <person name="Young S.K."/>
            <person name="Zeng Q."/>
            <person name="Gargeya S."/>
            <person name="Fitzgerald M."/>
            <person name="Haas B."/>
            <person name="Abouelleil A."/>
            <person name="Alvarado L."/>
            <person name="Arachchi H.M."/>
            <person name="Berlin A.M."/>
            <person name="Chapman S.B."/>
            <person name="Dewar J."/>
            <person name="Goldberg J."/>
            <person name="Griggs A."/>
            <person name="Gujja S."/>
            <person name="Hansen M."/>
            <person name="Howarth C."/>
            <person name="Imamovic A."/>
            <person name="Larimer J."/>
            <person name="McCowan C."/>
            <person name="Murphy C."/>
            <person name="Neiman D."/>
            <person name="Pearson M."/>
            <person name="Priest M."/>
            <person name="Roberts A."/>
            <person name="Saif S."/>
            <person name="Shea T."/>
            <person name="Sisk P."/>
            <person name="Sykes S."/>
            <person name="Wortman J."/>
            <person name="Nusbaum C."/>
            <person name="Birren B."/>
        </authorList>
    </citation>
    <scope>NUCLEOTIDE SEQUENCE [LARGE SCALE GENOMIC DNA]</scope>
    <source>
        <strain evidence="11 12">San Antonio 1</strain>
    </source>
</reference>
<keyword evidence="9 10" id="KW-0472">Membrane</keyword>
<evidence type="ECO:0000256" key="2">
    <source>
        <dbReference type="ARBA" id="ARBA00009140"/>
    </source>
</evidence>
<evidence type="ECO:0000256" key="7">
    <source>
        <dbReference type="ARBA" id="ARBA00022692"/>
    </source>
</evidence>
<evidence type="ECO:0000256" key="6">
    <source>
        <dbReference type="ARBA" id="ARBA00022691"/>
    </source>
</evidence>
<keyword evidence="5" id="KW-0808">Transferase</keyword>
<keyword evidence="12" id="KW-1185">Reference proteome</keyword>
<keyword evidence="8 10" id="KW-1133">Transmembrane helix</keyword>
<dbReference type="EC" id="2.1.1.100" evidence="3 10"/>
<evidence type="ECO:0000256" key="5">
    <source>
        <dbReference type="ARBA" id="ARBA00022679"/>
    </source>
</evidence>
<dbReference type="GO" id="GO:0004671">
    <property type="term" value="F:protein C-terminal S-isoprenylcysteine carboxyl O-methyltransferase activity"/>
    <property type="evidence" value="ECO:0007669"/>
    <property type="project" value="UniProtKB-EC"/>
</dbReference>
<feature type="transmembrane region" description="Helical" evidence="10">
    <location>
        <begin position="149"/>
        <end position="172"/>
    </location>
</feature>
<gene>
    <name evidence="11" type="ORF">C922_03549</name>
</gene>
<evidence type="ECO:0000313" key="11">
    <source>
        <dbReference type="EMBL" id="EUD66079.1"/>
    </source>
</evidence>
<dbReference type="VEuPathDB" id="PlasmoDB:C922_03549"/>